<dbReference type="RefSeq" id="WP_425588132.1">
    <property type="nucleotide sequence ID" value="NZ_BAAAXF010000080.1"/>
</dbReference>
<reference evidence="3" key="1">
    <citation type="journal article" date="2019" name="Int. J. Syst. Evol. Microbiol.">
        <title>The Global Catalogue of Microorganisms (GCM) 10K type strain sequencing project: providing services to taxonomists for standard genome sequencing and annotation.</title>
        <authorList>
            <consortium name="The Broad Institute Genomics Platform"/>
            <consortium name="The Broad Institute Genome Sequencing Center for Infectious Disease"/>
            <person name="Wu L."/>
            <person name="Ma J."/>
        </authorList>
    </citation>
    <scope>NUCLEOTIDE SEQUENCE [LARGE SCALE GENOMIC DNA]</scope>
    <source>
        <strain evidence="3">JCM 4816</strain>
    </source>
</reference>
<evidence type="ECO:0000313" key="3">
    <source>
        <dbReference type="Proteomes" id="UP001501455"/>
    </source>
</evidence>
<protein>
    <recommendedName>
        <fullName evidence="1">NAD-specific glutamate dehydrogenase C-terminal domain-containing protein</fullName>
    </recommendedName>
</protein>
<accession>A0ABP6U8V9</accession>
<dbReference type="PANTHER" id="PTHR43403">
    <property type="entry name" value="NAD-SPECIFIC GLUTAMATE DEHYDROGENASE"/>
    <property type="match status" value="1"/>
</dbReference>
<evidence type="ECO:0000313" key="2">
    <source>
        <dbReference type="EMBL" id="GAA3504032.1"/>
    </source>
</evidence>
<dbReference type="EMBL" id="BAAAXF010000080">
    <property type="protein sequence ID" value="GAA3504032.1"/>
    <property type="molecule type" value="Genomic_DNA"/>
</dbReference>
<gene>
    <name evidence="2" type="ORF">GCM10019016_111450</name>
</gene>
<organism evidence="2 3">
    <name type="scientific">Streptomyces prasinosporus</name>
    <dbReference type="NCBI Taxonomy" id="68256"/>
    <lineage>
        <taxon>Bacteria</taxon>
        <taxon>Bacillati</taxon>
        <taxon>Actinomycetota</taxon>
        <taxon>Actinomycetes</taxon>
        <taxon>Kitasatosporales</taxon>
        <taxon>Streptomycetaceae</taxon>
        <taxon>Streptomyces</taxon>
        <taxon>Streptomyces albogriseolus group</taxon>
    </lineage>
</organism>
<name>A0ABP6U8V9_9ACTN</name>
<proteinExistence type="predicted"/>
<sequence>MVWDGVEALDNEVDAGTQTRIRLHSRRLVERGTRWLLNNRPQPLELAETVEFFAERVEQVWAQLPKLLRGADLDWYQKIHDELTGAGVPEELATRVAGFSSAFPTLDIVSVADRTGKEPLDVAEVYYDLADRLRITQLMDRIIELPRADRWQSMARAAIREDLYAAHAAVTADVLAAGNGSSTPQQRFQLWERKNAALLGRARTTLEEIHNSDSFDLANLSVAMRTMRTLLRSHS</sequence>
<comment type="caution">
    <text evidence="2">The sequence shown here is derived from an EMBL/GenBank/DDBJ whole genome shotgun (WGS) entry which is preliminary data.</text>
</comment>
<keyword evidence="3" id="KW-1185">Reference proteome</keyword>
<dbReference type="InterPro" id="IPR007780">
    <property type="entry name" value="NAD_Glu_DH_bac"/>
</dbReference>
<dbReference type="PANTHER" id="PTHR43403:SF1">
    <property type="entry name" value="NAD-SPECIFIC GLUTAMATE DEHYDROGENASE"/>
    <property type="match status" value="1"/>
</dbReference>
<feature type="domain" description="NAD-specific glutamate dehydrogenase C-terminal" evidence="1">
    <location>
        <begin position="2"/>
        <end position="228"/>
    </location>
</feature>
<dbReference type="InterPro" id="IPR048381">
    <property type="entry name" value="GDH_C"/>
</dbReference>
<dbReference type="Proteomes" id="UP001501455">
    <property type="component" value="Unassembled WGS sequence"/>
</dbReference>
<dbReference type="Pfam" id="PF21074">
    <property type="entry name" value="GDH_C"/>
    <property type="match status" value="1"/>
</dbReference>
<evidence type="ECO:0000259" key="1">
    <source>
        <dbReference type="Pfam" id="PF21074"/>
    </source>
</evidence>